<organism evidence="1 2">
    <name type="scientific">Mytilus coruscus</name>
    <name type="common">Sea mussel</name>
    <dbReference type="NCBI Taxonomy" id="42192"/>
    <lineage>
        <taxon>Eukaryota</taxon>
        <taxon>Metazoa</taxon>
        <taxon>Spiralia</taxon>
        <taxon>Lophotrochozoa</taxon>
        <taxon>Mollusca</taxon>
        <taxon>Bivalvia</taxon>
        <taxon>Autobranchia</taxon>
        <taxon>Pteriomorphia</taxon>
        <taxon>Mytilida</taxon>
        <taxon>Mytiloidea</taxon>
        <taxon>Mytilidae</taxon>
        <taxon>Mytilinae</taxon>
        <taxon>Mytilus</taxon>
    </lineage>
</organism>
<proteinExistence type="predicted"/>
<dbReference type="Proteomes" id="UP000507470">
    <property type="component" value="Unassembled WGS sequence"/>
</dbReference>
<keyword evidence="2" id="KW-1185">Reference proteome</keyword>
<reference evidence="1 2" key="1">
    <citation type="submission" date="2020-06" db="EMBL/GenBank/DDBJ databases">
        <authorList>
            <person name="Li R."/>
            <person name="Bekaert M."/>
        </authorList>
    </citation>
    <scope>NUCLEOTIDE SEQUENCE [LARGE SCALE GENOMIC DNA]</scope>
    <source>
        <strain evidence="2">wild</strain>
    </source>
</reference>
<accession>A0A6J8F002</accession>
<evidence type="ECO:0000313" key="1">
    <source>
        <dbReference type="EMBL" id="CAC5426239.1"/>
    </source>
</evidence>
<name>A0A6J8F002_MYTCO</name>
<protein>
    <submittedName>
        <fullName evidence="1">Uncharacterized protein</fullName>
    </submittedName>
</protein>
<gene>
    <name evidence="1" type="ORF">MCOR_57971</name>
</gene>
<sequence>MMHNVRDNLHSLKNFTTITSGSYGEGIEMRGSDLDVMYVSMDVEICEDTNIYFKPDTTYFIIEAEDTKPGFSQLRLVHMANDDLNFVEYCDEIGDQISNFLELAYLLPREPSLLNVDIRKQLFPLNMWVADCLFTNTDFKAEEGIRPILSIESSKIKSIYSYYTSKFSFRSQSLLQSNDLYGNKSTYSQYKTCVSTLLQSTRHDAVSGWLLLASFFYKTKHYNTALNILQYSLLKCSPEKLYVRSELSPSQYELLNLNVFKNMTIFQIWKFLLMNLIAFPRNSMLIPSEIQIEAKGRLAKIPPVVYAHCLRFLCHYHLNNTRKYRDSLRDLQLTIEQDYFIPCDCWKAASYNILGTSFQLVKDIESARHSFMQSMLLLPDPNINNAFQKFSLLD</sequence>
<evidence type="ECO:0000313" key="2">
    <source>
        <dbReference type="Proteomes" id="UP000507470"/>
    </source>
</evidence>
<dbReference type="EMBL" id="CACVKT020010409">
    <property type="protein sequence ID" value="CAC5426239.1"/>
    <property type="molecule type" value="Genomic_DNA"/>
</dbReference>
<dbReference type="AlphaFoldDB" id="A0A6J8F002"/>